<feature type="region of interest" description="Disordered" evidence="1">
    <location>
        <begin position="1"/>
        <end position="30"/>
    </location>
</feature>
<gene>
    <name evidence="2" type="ORF">ZHAS_00014153</name>
</gene>
<name>A0A084W7G0_ANOSI</name>
<dbReference type="VEuPathDB" id="VectorBase:ASIC014153"/>
<evidence type="ECO:0000313" key="4">
    <source>
        <dbReference type="Proteomes" id="UP000030765"/>
    </source>
</evidence>
<keyword evidence="4" id="KW-1185">Reference proteome</keyword>
<sequence>MNAYRSAPASSDEDDDGKHTTHDNINLPEAKPLSLMEDWDLWDYMDESELNERLKDHPRLLEEITRKRKRKLADEEEDAGNADEDLSDMMNRFVKYIRADPTNVTS</sequence>
<protein>
    <submittedName>
        <fullName evidence="2">AGAP008921-PA-like protein</fullName>
    </submittedName>
</protein>
<dbReference type="EMBL" id="ATLV01021241">
    <property type="status" value="NOT_ANNOTATED_CDS"/>
    <property type="molecule type" value="Genomic_DNA"/>
</dbReference>
<reference evidence="3" key="2">
    <citation type="submission" date="2020-05" db="UniProtKB">
        <authorList>
            <consortium name="EnsemblMetazoa"/>
        </authorList>
    </citation>
    <scope>IDENTIFICATION</scope>
</reference>
<dbReference type="VEuPathDB" id="VectorBase:ASIS013156"/>
<evidence type="ECO:0000313" key="2">
    <source>
        <dbReference type="EMBL" id="KFB46154.1"/>
    </source>
</evidence>
<evidence type="ECO:0000256" key="1">
    <source>
        <dbReference type="SAM" id="MobiDB-lite"/>
    </source>
</evidence>
<accession>A0A084W7G0</accession>
<dbReference type="Proteomes" id="UP000030765">
    <property type="component" value="Unassembled WGS sequence"/>
</dbReference>
<organism evidence="2">
    <name type="scientific">Anopheles sinensis</name>
    <name type="common">Mosquito</name>
    <dbReference type="NCBI Taxonomy" id="74873"/>
    <lineage>
        <taxon>Eukaryota</taxon>
        <taxon>Metazoa</taxon>
        <taxon>Ecdysozoa</taxon>
        <taxon>Arthropoda</taxon>
        <taxon>Hexapoda</taxon>
        <taxon>Insecta</taxon>
        <taxon>Pterygota</taxon>
        <taxon>Neoptera</taxon>
        <taxon>Endopterygota</taxon>
        <taxon>Diptera</taxon>
        <taxon>Nematocera</taxon>
        <taxon>Culicoidea</taxon>
        <taxon>Culicidae</taxon>
        <taxon>Anophelinae</taxon>
        <taxon>Anopheles</taxon>
    </lineage>
</organism>
<dbReference type="EnsemblMetazoa" id="ASIC014153-RA">
    <property type="protein sequence ID" value="ASIC014153-PA"/>
    <property type="gene ID" value="ASIC014153"/>
</dbReference>
<proteinExistence type="predicted"/>
<dbReference type="AlphaFoldDB" id="A0A084W7G0"/>
<reference evidence="2 4" key="1">
    <citation type="journal article" date="2014" name="BMC Genomics">
        <title>Genome sequence of Anopheles sinensis provides insight into genetics basis of mosquito competence for malaria parasites.</title>
        <authorList>
            <person name="Zhou D."/>
            <person name="Zhang D."/>
            <person name="Ding G."/>
            <person name="Shi L."/>
            <person name="Hou Q."/>
            <person name="Ye Y."/>
            <person name="Xu Y."/>
            <person name="Zhou H."/>
            <person name="Xiong C."/>
            <person name="Li S."/>
            <person name="Yu J."/>
            <person name="Hong S."/>
            <person name="Yu X."/>
            <person name="Zou P."/>
            <person name="Chen C."/>
            <person name="Chang X."/>
            <person name="Wang W."/>
            <person name="Lv Y."/>
            <person name="Sun Y."/>
            <person name="Ma L."/>
            <person name="Shen B."/>
            <person name="Zhu C."/>
        </authorList>
    </citation>
    <scope>NUCLEOTIDE SEQUENCE [LARGE SCALE GENOMIC DNA]</scope>
</reference>
<dbReference type="OrthoDB" id="7756541at2759"/>
<evidence type="ECO:0000313" key="3">
    <source>
        <dbReference type="EnsemblMetazoa" id="ASIC014153-PA"/>
    </source>
</evidence>
<dbReference type="EMBL" id="KE525315">
    <property type="protein sequence ID" value="KFB46154.1"/>
    <property type="molecule type" value="Genomic_DNA"/>
</dbReference>